<dbReference type="EMBL" id="JRES01001680">
    <property type="protein sequence ID" value="KNC20996.1"/>
    <property type="molecule type" value="Genomic_DNA"/>
</dbReference>
<evidence type="ECO:0000313" key="2">
    <source>
        <dbReference type="EMBL" id="KNC20996.1"/>
    </source>
</evidence>
<sequence length="183" mass="20575">MEKEALELLKIILNNRRGRGRSRTIRGGWRFQVPDVAPYQHATVWPQQNYNATYGQPPIVFLPSEYPPPTHFGQYDPIQYYDCYPPTYPQYEYNNHQYYNQHHPTYMSYPTVHPIPHPTLPSATTTPPLPLTTAPPPPPPPTSQPPPTTTSSPTLVPPLPHSTPPLTATLPSTSEAPLESDTS</sequence>
<evidence type="ECO:0000256" key="1">
    <source>
        <dbReference type="SAM" id="MobiDB-lite"/>
    </source>
</evidence>
<feature type="compositionally biased region" description="Pro residues" evidence="1">
    <location>
        <begin position="127"/>
        <end position="148"/>
    </location>
</feature>
<dbReference type="PRINTS" id="PR01217">
    <property type="entry name" value="PRICHEXTENSN"/>
</dbReference>
<reference evidence="2 3" key="1">
    <citation type="journal article" date="2015" name="Nat. Commun.">
        <title>Lucilia cuprina genome unlocks parasitic fly biology to underpin future interventions.</title>
        <authorList>
            <person name="Anstead C.A."/>
            <person name="Korhonen P.K."/>
            <person name="Young N.D."/>
            <person name="Hall R.S."/>
            <person name="Jex A.R."/>
            <person name="Murali S.C."/>
            <person name="Hughes D.S."/>
            <person name="Lee S.F."/>
            <person name="Perry T."/>
            <person name="Stroehlein A.J."/>
            <person name="Ansell B.R."/>
            <person name="Breugelmans B."/>
            <person name="Hofmann A."/>
            <person name="Qu J."/>
            <person name="Dugan S."/>
            <person name="Lee S.L."/>
            <person name="Chao H."/>
            <person name="Dinh H."/>
            <person name="Han Y."/>
            <person name="Doddapaneni H.V."/>
            <person name="Worley K.C."/>
            <person name="Muzny D.M."/>
            <person name="Ioannidis P."/>
            <person name="Waterhouse R.M."/>
            <person name="Zdobnov E.M."/>
            <person name="James P.J."/>
            <person name="Bagnall N.H."/>
            <person name="Kotze A.C."/>
            <person name="Gibbs R.A."/>
            <person name="Richards S."/>
            <person name="Batterham P."/>
            <person name="Gasser R.B."/>
        </authorList>
    </citation>
    <scope>NUCLEOTIDE SEQUENCE [LARGE SCALE GENOMIC DNA]</scope>
    <source>
        <strain evidence="2 3">LS</strain>
        <tissue evidence="2">Full body</tissue>
    </source>
</reference>
<keyword evidence="3" id="KW-1185">Reference proteome</keyword>
<name>A0A0L0BLR6_LUCCU</name>
<protein>
    <submittedName>
        <fullName evidence="2">Uncharacterized protein</fullName>
    </submittedName>
</protein>
<feature type="region of interest" description="Disordered" evidence="1">
    <location>
        <begin position="117"/>
        <end position="183"/>
    </location>
</feature>
<organism evidence="2 3">
    <name type="scientific">Lucilia cuprina</name>
    <name type="common">Green bottle fly</name>
    <name type="synonym">Australian sheep blowfly</name>
    <dbReference type="NCBI Taxonomy" id="7375"/>
    <lineage>
        <taxon>Eukaryota</taxon>
        <taxon>Metazoa</taxon>
        <taxon>Ecdysozoa</taxon>
        <taxon>Arthropoda</taxon>
        <taxon>Hexapoda</taxon>
        <taxon>Insecta</taxon>
        <taxon>Pterygota</taxon>
        <taxon>Neoptera</taxon>
        <taxon>Endopterygota</taxon>
        <taxon>Diptera</taxon>
        <taxon>Brachycera</taxon>
        <taxon>Muscomorpha</taxon>
        <taxon>Oestroidea</taxon>
        <taxon>Calliphoridae</taxon>
        <taxon>Luciliinae</taxon>
        <taxon>Lucilia</taxon>
    </lineage>
</organism>
<comment type="caution">
    <text evidence="2">The sequence shown here is derived from an EMBL/GenBank/DDBJ whole genome shotgun (WGS) entry which is preliminary data.</text>
</comment>
<gene>
    <name evidence="2" type="ORF">FF38_02790</name>
</gene>
<dbReference type="AlphaFoldDB" id="A0A0L0BLR6"/>
<evidence type="ECO:0000313" key="3">
    <source>
        <dbReference type="Proteomes" id="UP000037069"/>
    </source>
</evidence>
<dbReference type="Proteomes" id="UP000037069">
    <property type="component" value="Unassembled WGS sequence"/>
</dbReference>
<accession>A0A0L0BLR6</accession>
<proteinExistence type="predicted"/>
<feature type="compositionally biased region" description="Low complexity" evidence="1">
    <location>
        <begin position="164"/>
        <end position="174"/>
    </location>
</feature>